<feature type="transmembrane region" description="Helical" evidence="8">
    <location>
        <begin position="306"/>
        <end position="326"/>
    </location>
</feature>
<comment type="similarity">
    <text evidence="2">Belongs to the amino acid-polyamine-organocation (APC) superfamily. Spore germination protein (SGP) (TC 2.A.3.9) family.</text>
</comment>
<feature type="transmembrane region" description="Helical" evidence="8">
    <location>
        <begin position="191"/>
        <end position="209"/>
    </location>
</feature>
<evidence type="ECO:0000256" key="1">
    <source>
        <dbReference type="ARBA" id="ARBA00004141"/>
    </source>
</evidence>
<evidence type="ECO:0000256" key="5">
    <source>
        <dbReference type="ARBA" id="ARBA00022692"/>
    </source>
</evidence>
<evidence type="ECO:0000313" key="9">
    <source>
        <dbReference type="EMBL" id="TFB21121.1"/>
    </source>
</evidence>
<reference evidence="9 10" key="1">
    <citation type="submission" date="2019-03" db="EMBL/GenBank/DDBJ databases">
        <authorList>
            <person name="He R.-H."/>
        </authorList>
    </citation>
    <scope>NUCLEOTIDE SEQUENCE [LARGE SCALE GENOMIC DNA]</scope>
    <source>
        <strain evidence="10">SH 714</strain>
    </source>
</reference>
<name>A0A4Y8IK34_9BACI</name>
<keyword evidence="7 8" id="KW-0472">Membrane</keyword>
<feature type="transmembrane region" description="Helical" evidence="8">
    <location>
        <begin position="87"/>
        <end position="114"/>
    </location>
</feature>
<evidence type="ECO:0000256" key="6">
    <source>
        <dbReference type="ARBA" id="ARBA00022989"/>
    </source>
</evidence>
<dbReference type="Gene3D" id="1.20.1740.10">
    <property type="entry name" value="Amino acid/polyamine transporter I"/>
    <property type="match status" value="1"/>
</dbReference>
<gene>
    <name evidence="9" type="ORF">E3U55_09885</name>
</gene>
<feature type="transmembrane region" description="Helical" evidence="8">
    <location>
        <begin position="269"/>
        <end position="294"/>
    </location>
</feature>
<sequence>MIMKNNLLSLNQFFFIIIQTQIGIGVISLPYDLHQVSKQNGWISLIISIFLIQIIILIFWLMYNRFPTLNLYDMQMIIYGKWIGQSINFLYVLYFVFVGSLILILFSNLINLWVLPHTPYWVNMLFLLLSCVYLSSSHITVIGRIYTFLSTFFIILFVLLLNAIPELKIYYLFPIAKEGIMPILKGVNQSVLALLGFVVILFVLPVVKGTAKQKLKTMSGAIWFVGFFYLFVVFISFTFFSTEEIKVVPQPVLYLLKSFEFAVVSRIDLLFLTIWIMSVATSFSTFLYLASLGTMQLFKSKKRTKFVWVNATLIFLLVIVIDSKLITIQTYAKYVSNSGYIFSIALPILLYLVMLLLKKRHKEGHSS</sequence>
<dbReference type="AlphaFoldDB" id="A0A4Y8IK34"/>
<comment type="subcellular location">
    <subcellularLocation>
        <location evidence="1">Membrane</location>
        <topology evidence="1">Multi-pass membrane protein</topology>
    </subcellularLocation>
</comment>
<evidence type="ECO:0000256" key="8">
    <source>
        <dbReference type="SAM" id="Phobius"/>
    </source>
</evidence>
<keyword evidence="5 8" id="KW-0812">Transmembrane</keyword>
<feature type="transmembrane region" description="Helical" evidence="8">
    <location>
        <begin position="338"/>
        <end position="357"/>
    </location>
</feature>
<evidence type="ECO:0000313" key="10">
    <source>
        <dbReference type="Proteomes" id="UP000297975"/>
    </source>
</evidence>
<keyword evidence="3" id="KW-0813">Transport</keyword>
<feature type="transmembrane region" description="Helical" evidence="8">
    <location>
        <begin position="120"/>
        <end position="136"/>
    </location>
</feature>
<feature type="transmembrane region" description="Helical" evidence="8">
    <location>
        <begin position="221"/>
        <end position="240"/>
    </location>
</feature>
<evidence type="ECO:0000256" key="3">
    <source>
        <dbReference type="ARBA" id="ARBA00022448"/>
    </source>
</evidence>
<proteinExistence type="inferred from homology"/>
<comment type="caution">
    <text evidence="9">The sequence shown here is derived from an EMBL/GenBank/DDBJ whole genome shotgun (WGS) entry which is preliminary data.</text>
</comment>
<dbReference type="OrthoDB" id="2446105at2"/>
<dbReference type="NCBIfam" id="TIGR00912">
    <property type="entry name" value="2A0309"/>
    <property type="match status" value="1"/>
</dbReference>
<evidence type="ECO:0000256" key="2">
    <source>
        <dbReference type="ARBA" id="ARBA00007998"/>
    </source>
</evidence>
<dbReference type="GO" id="GO:0016020">
    <property type="term" value="C:membrane"/>
    <property type="evidence" value="ECO:0007669"/>
    <property type="project" value="UniProtKB-SubCell"/>
</dbReference>
<protein>
    <submittedName>
        <fullName evidence="9">Uncharacterized protein</fullName>
    </submittedName>
</protein>
<feature type="transmembrane region" description="Helical" evidence="8">
    <location>
        <begin position="145"/>
        <end position="164"/>
    </location>
</feature>
<accession>A0A4Y8IK34</accession>
<feature type="transmembrane region" description="Helical" evidence="8">
    <location>
        <begin position="43"/>
        <end position="66"/>
    </location>
</feature>
<organism evidence="9 10">
    <name type="scientific">Filobacillus milosensis</name>
    <dbReference type="NCBI Taxonomy" id="94137"/>
    <lineage>
        <taxon>Bacteria</taxon>
        <taxon>Bacillati</taxon>
        <taxon>Bacillota</taxon>
        <taxon>Bacilli</taxon>
        <taxon>Bacillales</taxon>
        <taxon>Bacillaceae</taxon>
        <taxon>Filobacillus</taxon>
    </lineage>
</organism>
<evidence type="ECO:0000256" key="4">
    <source>
        <dbReference type="ARBA" id="ARBA00022544"/>
    </source>
</evidence>
<evidence type="ECO:0000256" key="7">
    <source>
        <dbReference type="ARBA" id="ARBA00023136"/>
    </source>
</evidence>
<dbReference type="EMBL" id="SOPW01000009">
    <property type="protein sequence ID" value="TFB21121.1"/>
    <property type="molecule type" value="Genomic_DNA"/>
</dbReference>
<keyword evidence="4" id="KW-0309">Germination</keyword>
<dbReference type="GO" id="GO:0009847">
    <property type="term" value="P:spore germination"/>
    <property type="evidence" value="ECO:0007669"/>
    <property type="project" value="InterPro"/>
</dbReference>
<dbReference type="PANTHER" id="PTHR34975">
    <property type="entry name" value="SPORE GERMINATION PROTEIN A2"/>
    <property type="match status" value="1"/>
</dbReference>
<dbReference type="PANTHER" id="PTHR34975:SF2">
    <property type="entry name" value="SPORE GERMINATION PROTEIN A2"/>
    <property type="match status" value="1"/>
</dbReference>
<keyword evidence="10" id="KW-1185">Reference proteome</keyword>
<dbReference type="Pfam" id="PF03845">
    <property type="entry name" value="Spore_permease"/>
    <property type="match status" value="1"/>
</dbReference>
<dbReference type="Proteomes" id="UP000297975">
    <property type="component" value="Unassembled WGS sequence"/>
</dbReference>
<feature type="transmembrane region" description="Helical" evidence="8">
    <location>
        <begin position="12"/>
        <end position="31"/>
    </location>
</feature>
<keyword evidence="6 8" id="KW-1133">Transmembrane helix</keyword>
<dbReference type="InterPro" id="IPR004761">
    <property type="entry name" value="Spore_GerAB"/>
</dbReference>